<reference evidence="19" key="1">
    <citation type="submission" date="2024-02" db="UniProtKB">
        <authorList>
            <consortium name="WormBaseParasite"/>
        </authorList>
    </citation>
    <scope>IDENTIFICATION</scope>
</reference>
<dbReference type="PROSITE" id="PS50011">
    <property type="entry name" value="PROTEIN_KINASE_DOM"/>
    <property type="match status" value="1"/>
</dbReference>
<evidence type="ECO:0000256" key="13">
    <source>
        <dbReference type="ARBA" id="ARBA00023180"/>
    </source>
</evidence>
<evidence type="ECO:0000256" key="4">
    <source>
        <dbReference type="ARBA" id="ARBA00022692"/>
    </source>
</evidence>
<dbReference type="WBParaSite" id="MBELARI_LOCUS2827.1">
    <property type="protein sequence ID" value="MBELARI_LOCUS2827.1"/>
    <property type="gene ID" value="MBELARI_LOCUS2827"/>
</dbReference>
<keyword evidence="2" id="KW-1003">Cell membrane</keyword>
<dbReference type="SMART" id="SM00409">
    <property type="entry name" value="IG"/>
    <property type="match status" value="2"/>
</dbReference>
<dbReference type="Gene3D" id="2.60.40.10">
    <property type="entry name" value="Immunoglobulins"/>
    <property type="match status" value="2"/>
</dbReference>
<dbReference type="InterPro" id="IPR000719">
    <property type="entry name" value="Prot_kinase_dom"/>
</dbReference>
<evidence type="ECO:0000256" key="2">
    <source>
        <dbReference type="ARBA" id="ARBA00022475"/>
    </source>
</evidence>
<dbReference type="Pfam" id="PF07679">
    <property type="entry name" value="I-set"/>
    <property type="match status" value="1"/>
</dbReference>
<comment type="subcellular location">
    <subcellularLocation>
        <location evidence="1">Cell membrane</location>
        <topology evidence="1">Single-pass membrane protein</topology>
    </subcellularLocation>
</comment>
<evidence type="ECO:0000313" key="19">
    <source>
        <dbReference type="WBParaSite" id="MBELARI_LOCUS2827.1"/>
    </source>
</evidence>
<evidence type="ECO:0000256" key="5">
    <source>
        <dbReference type="ARBA" id="ARBA00022741"/>
    </source>
</evidence>
<dbReference type="CDD" id="cd00192">
    <property type="entry name" value="PTKc"/>
    <property type="match status" value="1"/>
</dbReference>
<dbReference type="InterPro" id="IPR003599">
    <property type="entry name" value="Ig_sub"/>
</dbReference>
<dbReference type="InterPro" id="IPR036179">
    <property type="entry name" value="Ig-like_dom_sf"/>
</dbReference>
<evidence type="ECO:0000313" key="18">
    <source>
        <dbReference type="Proteomes" id="UP000887575"/>
    </source>
</evidence>
<evidence type="ECO:0000259" key="17">
    <source>
        <dbReference type="PROSITE" id="PS50835"/>
    </source>
</evidence>
<keyword evidence="12" id="KW-0675">Receptor</keyword>
<feature type="transmembrane region" description="Helical" evidence="15">
    <location>
        <begin position="622"/>
        <end position="647"/>
    </location>
</feature>
<evidence type="ECO:0000256" key="9">
    <source>
        <dbReference type="ARBA" id="ARBA00023136"/>
    </source>
</evidence>
<keyword evidence="13" id="KW-0325">Glycoprotein</keyword>
<protein>
    <recommendedName>
        <fullName evidence="20">Receptor protein-tyrosine kinase</fullName>
    </recommendedName>
</protein>
<dbReference type="InterPro" id="IPR013098">
    <property type="entry name" value="Ig_I-set"/>
</dbReference>
<evidence type="ECO:0000256" key="6">
    <source>
        <dbReference type="ARBA" id="ARBA00022777"/>
    </source>
</evidence>
<dbReference type="InterPro" id="IPR012337">
    <property type="entry name" value="RNaseH-like_sf"/>
</dbReference>
<dbReference type="Pfam" id="PF07714">
    <property type="entry name" value="PK_Tyr_Ser-Thr"/>
    <property type="match status" value="1"/>
</dbReference>
<evidence type="ECO:0000256" key="7">
    <source>
        <dbReference type="ARBA" id="ARBA00022840"/>
    </source>
</evidence>
<dbReference type="Gene3D" id="1.10.510.10">
    <property type="entry name" value="Transferase(Phosphotransferase) domain 1"/>
    <property type="match status" value="1"/>
</dbReference>
<accession>A0AAF3F7C4</accession>
<keyword evidence="11" id="KW-1015">Disulfide bond</keyword>
<evidence type="ECO:0008006" key="20">
    <source>
        <dbReference type="Google" id="ProtNLM"/>
    </source>
</evidence>
<name>A0AAF3F7C4_9BILA</name>
<dbReference type="InterPro" id="IPR050122">
    <property type="entry name" value="RTK"/>
</dbReference>
<sequence length="1457" mass="168155">MPVDKEILVSYNAYESYPMIRMSAGQNLSLRCRSTTADKLRWMLPIESNLDLEGFSEEDFQKKITIEKEDERSQLFHIRSLEQSDTGKYTCLDDKNQTDFLYVFVEGLYDFLKPKTYTLDVTSSKFLLPCRYTQIGHWPVRPSLFVDGETWLSEGDAWKEGYAWTYDPRYGFEIDLVKLNRSLPMGSGRFRCVALNGDEVEWFVRFASIPVNSVSMTMSNEISWEVKSHDYGLYTCSWPQKVVNKWDAKTQQTSPFRIFSPLYRMHFAPHAEVLTVFQGEPIRIKATILPIAVDFVNYTCTWYYERYVVVGRQKVSTSHEVVDCGKRPYLKVDENGRVESYTEELFIPSHKLAPGGTYEITFLVIEERYQMIKWKVKVDTPVKDFTFNVQSSAHFVQFDKVYHVIGAKIQLGCHSRVHVNEYDGLHLFYQRSNKMVPAASVTGADDVFWNTTVHEDLIVVCKIGLFEQGSFHLRVGQRPAVWMKRDPEISGEDPNRVYRGDDITLFCRVHMLADISMFWIYNKTVLDESSIVQSIDGDSVLLKMTIKNISTNNSDCKMSGDPTPFISWSKNGIAMRDNESLLVLPKVDTDDSGVYECVGKNRAGDVRRSISLEVKDDKRRRLMLAFVALSIIFLILLACVLNFIILWRRQKARARNEENAFRVLYDDLINGGTIPAQDRNKQIPLDQQINQIVYDRSKFEISCDDLQISDRRTLGSGQFGKVSMGFLKKPNQINNFTSETPTLKVAVKEPFHAASIRQHIINIQMLADELKFMSLIPPHPNVLTLIGAVTYHLTSGRLCLVTELCANGSLQKFLKNLTRNTFCNELRKAQNSEYMKPDRKNRGNTIELSIIREMSVDVVTDGYIPWTQVESQDEKHDGHEKTPIVQTFLCSTSDLLSFAMQIASGMEFLSEIPCIHRDLAARNILITEKNICRIADFGLARSNKSYYRKDFEKHKNDLLPLQWMSPESIESGYYTQASDVWSYGILLYELFTLGDRPYPGIPLDEIYMRVRNGERNKKPEFVHDDLYNFMLKCWNSKTKERPLFKDCVQKIREHLEMVLPGKAEEIEGKLASEVDRLNSYSEWRNGNSSENKPEIEKQERRCQKQCPQLPDRFSQELATKIGKLTRIIEKRAQEIKAETKNYLKNADNVALKTDTSSSPNCEYTLQVVTAHIVNGKDGLKKSLLIGAFPLLSKKSIDMAADLKKQWSISRLNKRDHLKLNWVNCFGHKLNLVVRRLLKQSFLLSIIDQMKSAVRRIHQSGISRRKFIGLCKEYACPLVVPRSECTLYDELVWNNIKERILFKNDALCLDDQTEPDMRKDPESHWNGFSLNMSPKKHAFQLCSSRLTTTYAFVQRKPVPRFKNLYPIAVQYMSPPASSVSSERVFSMCGLIWKNSRRQRMAPPTLKSALIVSLNQKCMKSRVWPTSLETRYGFKFLDLFFEYMKFEVDVQLVKGPKVQ</sequence>
<dbReference type="GO" id="GO:0005524">
    <property type="term" value="F:ATP binding"/>
    <property type="evidence" value="ECO:0007669"/>
    <property type="project" value="UniProtKB-KW"/>
</dbReference>
<dbReference type="SUPFAM" id="SSF56112">
    <property type="entry name" value="Protein kinase-like (PK-like)"/>
    <property type="match status" value="1"/>
</dbReference>
<proteinExistence type="predicted"/>
<keyword evidence="8 15" id="KW-1133">Transmembrane helix</keyword>
<dbReference type="SUPFAM" id="SSF48726">
    <property type="entry name" value="Immunoglobulin"/>
    <property type="match status" value="2"/>
</dbReference>
<dbReference type="GO" id="GO:0043235">
    <property type="term" value="C:receptor complex"/>
    <property type="evidence" value="ECO:0007669"/>
    <property type="project" value="TreeGrafter"/>
</dbReference>
<evidence type="ECO:0000256" key="10">
    <source>
        <dbReference type="ARBA" id="ARBA00023137"/>
    </source>
</evidence>
<feature type="domain" description="Ig-like" evidence="17">
    <location>
        <begin position="487"/>
        <end position="613"/>
    </location>
</feature>
<keyword evidence="3" id="KW-0808">Transferase</keyword>
<dbReference type="SMART" id="SM00219">
    <property type="entry name" value="TyrKc"/>
    <property type="match status" value="1"/>
</dbReference>
<dbReference type="PANTHER" id="PTHR24416">
    <property type="entry name" value="TYROSINE-PROTEIN KINASE RECEPTOR"/>
    <property type="match status" value="1"/>
</dbReference>
<dbReference type="InterPro" id="IPR003598">
    <property type="entry name" value="Ig_sub2"/>
</dbReference>
<keyword evidence="9 15" id="KW-0472">Membrane</keyword>
<dbReference type="SUPFAM" id="SSF53098">
    <property type="entry name" value="Ribonuclease H-like"/>
    <property type="match status" value="1"/>
</dbReference>
<dbReference type="InterPro" id="IPR020635">
    <property type="entry name" value="Tyr_kinase_cat_dom"/>
</dbReference>
<evidence type="ECO:0000259" key="16">
    <source>
        <dbReference type="PROSITE" id="PS50011"/>
    </source>
</evidence>
<dbReference type="Proteomes" id="UP000887575">
    <property type="component" value="Unassembled WGS sequence"/>
</dbReference>
<dbReference type="InterPro" id="IPR011009">
    <property type="entry name" value="Kinase-like_dom_sf"/>
</dbReference>
<dbReference type="GO" id="GO:0004714">
    <property type="term" value="F:transmembrane receptor protein tyrosine kinase activity"/>
    <property type="evidence" value="ECO:0007669"/>
    <property type="project" value="TreeGrafter"/>
</dbReference>
<keyword evidence="10" id="KW-0829">Tyrosine-protein kinase</keyword>
<evidence type="ECO:0000256" key="11">
    <source>
        <dbReference type="ARBA" id="ARBA00023157"/>
    </source>
</evidence>
<dbReference type="GO" id="GO:0007169">
    <property type="term" value="P:cell surface receptor protein tyrosine kinase signaling pathway"/>
    <property type="evidence" value="ECO:0007669"/>
    <property type="project" value="TreeGrafter"/>
</dbReference>
<evidence type="ECO:0000256" key="3">
    <source>
        <dbReference type="ARBA" id="ARBA00022679"/>
    </source>
</evidence>
<dbReference type="InterPro" id="IPR013783">
    <property type="entry name" value="Ig-like_fold"/>
</dbReference>
<dbReference type="GO" id="GO:0045138">
    <property type="term" value="P:nematode male tail tip morphogenesis"/>
    <property type="evidence" value="ECO:0007669"/>
    <property type="project" value="UniProtKB-ARBA"/>
</dbReference>
<keyword evidence="6" id="KW-0418">Kinase</keyword>
<keyword evidence="18" id="KW-1185">Reference proteome</keyword>
<evidence type="ECO:0000256" key="8">
    <source>
        <dbReference type="ARBA" id="ARBA00022989"/>
    </source>
</evidence>
<organism evidence="18 19">
    <name type="scientific">Mesorhabditis belari</name>
    <dbReference type="NCBI Taxonomy" id="2138241"/>
    <lineage>
        <taxon>Eukaryota</taxon>
        <taxon>Metazoa</taxon>
        <taxon>Ecdysozoa</taxon>
        <taxon>Nematoda</taxon>
        <taxon>Chromadorea</taxon>
        <taxon>Rhabditida</taxon>
        <taxon>Rhabditina</taxon>
        <taxon>Rhabditomorpha</taxon>
        <taxon>Rhabditoidea</taxon>
        <taxon>Rhabditidae</taxon>
        <taxon>Mesorhabditinae</taxon>
        <taxon>Mesorhabditis</taxon>
    </lineage>
</organism>
<keyword evidence="5" id="KW-0547">Nucleotide-binding</keyword>
<keyword evidence="4 15" id="KW-0812">Transmembrane</keyword>
<evidence type="ECO:0000256" key="14">
    <source>
        <dbReference type="ARBA" id="ARBA00023319"/>
    </source>
</evidence>
<dbReference type="PANTHER" id="PTHR24416:SF602">
    <property type="entry name" value="PROTEIN VER-1-RELATED"/>
    <property type="match status" value="1"/>
</dbReference>
<evidence type="ECO:0000256" key="1">
    <source>
        <dbReference type="ARBA" id="ARBA00004162"/>
    </source>
</evidence>
<evidence type="ECO:0000256" key="15">
    <source>
        <dbReference type="SAM" id="Phobius"/>
    </source>
</evidence>
<dbReference type="FunFam" id="1.10.510.10:FF:000554">
    <property type="entry name" value="Predicted protein"/>
    <property type="match status" value="1"/>
</dbReference>
<keyword evidence="7" id="KW-0067">ATP-binding</keyword>
<dbReference type="GO" id="GO:0046983">
    <property type="term" value="F:protein dimerization activity"/>
    <property type="evidence" value="ECO:0007669"/>
    <property type="project" value="InterPro"/>
</dbReference>
<dbReference type="PROSITE" id="PS00109">
    <property type="entry name" value="PROTEIN_KINASE_TYR"/>
    <property type="match status" value="1"/>
</dbReference>
<dbReference type="Pfam" id="PF05699">
    <property type="entry name" value="Dimer_Tnp_hAT"/>
    <property type="match status" value="1"/>
</dbReference>
<dbReference type="InterPro" id="IPR001245">
    <property type="entry name" value="Ser-Thr/Tyr_kinase_cat_dom"/>
</dbReference>
<dbReference type="GO" id="GO:0005886">
    <property type="term" value="C:plasma membrane"/>
    <property type="evidence" value="ECO:0007669"/>
    <property type="project" value="UniProtKB-SubCell"/>
</dbReference>
<feature type="domain" description="Protein kinase" evidence="16">
    <location>
        <begin position="708"/>
        <end position="1057"/>
    </location>
</feature>
<dbReference type="Gene3D" id="3.30.200.20">
    <property type="entry name" value="Phosphorylase Kinase, domain 1"/>
    <property type="match status" value="1"/>
</dbReference>
<dbReference type="InterPro" id="IPR008906">
    <property type="entry name" value="HATC_C_dom"/>
</dbReference>
<evidence type="ECO:0000256" key="12">
    <source>
        <dbReference type="ARBA" id="ARBA00023170"/>
    </source>
</evidence>
<keyword evidence="14" id="KW-0393">Immunoglobulin domain</keyword>
<dbReference type="PROSITE" id="PS50835">
    <property type="entry name" value="IG_LIKE"/>
    <property type="match status" value="1"/>
</dbReference>
<dbReference type="SMART" id="SM00408">
    <property type="entry name" value="IGc2"/>
    <property type="match status" value="2"/>
</dbReference>
<dbReference type="InterPro" id="IPR007110">
    <property type="entry name" value="Ig-like_dom"/>
</dbReference>
<dbReference type="InterPro" id="IPR008266">
    <property type="entry name" value="Tyr_kinase_AS"/>
</dbReference>
<dbReference type="FunFam" id="3.30.200.20:FF:000586">
    <property type="entry name" value="Receptor protein-tyrosine kinase"/>
    <property type="match status" value="1"/>
</dbReference>